<reference evidence="3 4" key="1">
    <citation type="journal article" date="2021" name="Nat. Plants">
        <title>The Taxus genome provides insights into paclitaxel biosynthesis.</title>
        <authorList>
            <person name="Xiong X."/>
            <person name="Gou J."/>
            <person name="Liao Q."/>
            <person name="Li Y."/>
            <person name="Zhou Q."/>
            <person name="Bi G."/>
            <person name="Li C."/>
            <person name="Du R."/>
            <person name="Wang X."/>
            <person name="Sun T."/>
            <person name="Guo L."/>
            <person name="Liang H."/>
            <person name="Lu P."/>
            <person name="Wu Y."/>
            <person name="Zhang Z."/>
            <person name="Ro D.K."/>
            <person name="Shang Y."/>
            <person name="Huang S."/>
            <person name="Yan J."/>
        </authorList>
    </citation>
    <scope>NUCLEOTIDE SEQUENCE [LARGE SCALE GENOMIC DNA]</scope>
    <source>
        <strain evidence="3">Ta-2019</strain>
    </source>
</reference>
<evidence type="ECO:0000259" key="2">
    <source>
        <dbReference type="Pfam" id="PF13968"/>
    </source>
</evidence>
<feature type="transmembrane region" description="Helical" evidence="1">
    <location>
        <begin position="109"/>
        <end position="125"/>
    </location>
</feature>
<accession>A0AA38FY05</accession>
<evidence type="ECO:0000256" key="1">
    <source>
        <dbReference type="SAM" id="Phobius"/>
    </source>
</evidence>
<keyword evidence="1" id="KW-0812">Transmembrane</keyword>
<organism evidence="3 4">
    <name type="scientific">Taxus chinensis</name>
    <name type="common">Chinese yew</name>
    <name type="synonym">Taxus wallichiana var. chinensis</name>
    <dbReference type="NCBI Taxonomy" id="29808"/>
    <lineage>
        <taxon>Eukaryota</taxon>
        <taxon>Viridiplantae</taxon>
        <taxon>Streptophyta</taxon>
        <taxon>Embryophyta</taxon>
        <taxon>Tracheophyta</taxon>
        <taxon>Spermatophyta</taxon>
        <taxon>Pinopsida</taxon>
        <taxon>Pinidae</taxon>
        <taxon>Conifers II</taxon>
        <taxon>Cupressales</taxon>
        <taxon>Taxaceae</taxon>
        <taxon>Taxus</taxon>
    </lineage>
</organism>
<feature type="transmembrane region" description="Helical" evidence="1">
    <location>
        <begin position="86"/>
        <end position="102"/>
    </location>
</feature>
<feature type="transmembrane region" description="Helical" evidence="1">
    <location>
        <begin position="24"/>
        <end position="42"/>
    </location>
</feature>
<gene>
    <name evidence="3" type="ORF">KI387_027390</name>
</gene>
<keyword evidence="1" id="KW-0472">Membrane</keyword>
<comment type="caution">
    <text evidence="3">The sequence shown here is derived from an EMBL/GenBank/DDBJ whole genome shotgun (WGS) entry which is preliminary data.</text>
</comment>
<dbReference type="EMBL" id="JAHRHJ020000006">
    <property type="protein sequence ID" value="KAH9312355.1"/>
    <property type="molecule type" value="Genomic_DNA"/>
</dbReference>
<proteinExistence type="predicted"/>
<keyword evidence="4" id="KW-1185">Reference proteome</keyword>
<feature type="domain" description="DUF4220" evidence="2">
    <location>
        <begin position="27"/>
        <end position="278"/>
    </location>
</feature>
<sequence>MILQLVLAFGGSLRHRSSTSILQVSLWLSYISADAVAVYALGTMARESIISGLFGIWAPLLLLHLGGPDTVTAYSTVDNELWERHLLNMVYQVSVAIYVIYLSELKSDLFVAAILLLFVGGFKYAERTVALKWASFSQILKSVHQHTTPEQLPPQNYVVMVLNGREITIDNVREQKTGNGEATEPFTEVTRRPDNYILCLAHALFKMNMRRYVGMAVSGDTREVREFFFDEDRCHLSTHEIFEVIEIELKFMYDTLFCKSRSTAFSKWGTIMRIVNISIGSWWGSYLSCAVPGTRERVVRRSQNAKDGVLHCI</sequence>
<feature type="transmembrane region" description="Helical" evidence="1">
    <location>
        <begin position="49"/>
        <end position="66"/>
    </location>
</feature>
<keyword evidence="1" id="KW-1133">Transmembrane helix</keyword>
<name>A0AA38FY05_TAXCH</name>
<dbReference type="Pfam" id="PF13968">
    <property type="entry name" value="DUF4220"/>
    <property type="match status" value="1"/>
</dbReference>
<evidence type="ECO:0000313" key="3">
    <source>
        <dbReference type="EMBL" id="KAH9312355.1"/>
    </source>
</evidence>
<evidence type="ECO:0000313" key="4">
    <source>
        <dbReference type="Proteomes" id="UP000824469"/>
    </source>
</evidence>
<dbReference type="Proteomes" id="UP000824469">
    <property type="component" value="Unassembled WGS sequence"/>
</dbReference>
<dbReference type="PANTHER" id="PTHR31325">
    <property type="entry name" value="OS01G0798800 PROTEIN-RELATED"/>
    <property type="match status" value="1"/>
</dbReference>
<dbReference type="InterPro" id="IPR025315">
    <property type="entry name" value="DUF4220"/>
</dbReference>
<protein>
    <recommendedName>
        <fullName evidence="2">DUF4220 domain-containing protein</fullName>
    </recommendedName>
</protein>
<dbReference type="AlphaFoldDB" id="A0AA38FY05"/>